<gene>
    <name evidence="7" type="ORF">KK1_012326</name>
</gene>
<feature type="region of interest" description="Disordered" evidence="5">
    <location>
        <begin position="383"/>
        <end position="505"/>
    </location>
</feature>
<keyword evidence="3" id="KW-0934">Plastid</keyword>
<dbReference type="CDD" id="cd05243">
    <property type="entry name" value="SDR_a5"/>
    <property type="match status" value="1"/>
</dbReference>
<dbReference type="Gene3D" id="3.40.50.720">
    <property type="entry name" value="NAD(P)-binding Rossmann-like Domain"/>
    <property type="match status" value="1"/>
</dbReference>
<dbReference type="OMA" id="RYPHARK"/>
<dbReference type="SUPFAM" id="SSF51735">
    <property type="entry name" value="NAD(P)-binding Rossmann-fold domains"/>
    <property type="match status" value="1"/>
</dbReference>
<evidence type="ECO:0000313" key="7">
    <source>
        <dbReference type="EMBL" id="KYP66046.1"/>
    </source>
</evidence>
<evidence type="ECO:0000256" key="5">
    <source>
        <dbReference type="SAM" id="MobiDB-lite"/>
    </source>
</evidence>
<dbReference type="InterPro" id="IPR036291">
    <property type="entry name" value="NAD(P)-bd_dom_sf"/>
</dbReference>
<feature type="compositionally biased region" description="Pro residues" evidence="5">
    <location>
        <begin position="427"/>
        <end position="436"/>
    </location>
</feature>
<dbReference type="AlphaFoldDB" id="A0A151TGD5"/>
<dbReference type="InterPro" id="IPR016040">
    <property type="entry name" value="NAD(P)-bd_dom"/>
</dbReference>
<feature type="domain" description="NAD(P)-binding" evidence="6">
    <location>
        <begin position="87"/>
        <end position="297"/>
    </location>
</feature>
<accession>A0A151TGD5</accession>
<evidence type="ECO:0000256" key="3">
    <source>
        <dbReference type="ARBA" id="ARBA00022640"/>
    </source>
</evidence>
<evidence type="ECO:0000259" key="6">
    <source>
        <dbReference type="Pfam" id="PF13460"/>
    </source>
</evidence>
<feature type="region of interest" description="Disordered" evidence="5">
    <location>
        <begin position="37"/>
        <end position="75"/>
    </location>
</feature>
<dbReference type="PANTHER" id="PTHR47285:SF1">
    <property type="entry name" value="PROTEIN TIC 62, CHLOROPLASTIC"/>
    <property type="match status" value="1"/>
</dbReference>
<organism evidence="7 8">
    <name type="scientific">Cajanus cajan</name>
    <name type="common">Pigeon pea</name>
    <name type="synonym">Cajanus indicus</name>
    <dbReference type="NCBI Taxonomy" id="3821"/>
    <lineage>
        <taxon>Eukaryota</taxon>
        <taxon>Viridiplantae</taxon>
        <taxon>Streptophyta</taxon>
        <taxon>Embryophyta</taxon>
        <taxon>Tracheophyta</taxon>
        <taxon>Spermatophyta</taxon>
        <taxon>Magnoliopsida</taxon>
        <taxon>eudicotyledons</taxon>
        <taxon>Gunneridae</taxon>
        <taxon>Pentapetalae</taxon>
        <taxon>rosids</taxon>
        <taxon>fabids</taxon>
        <taxon>Fabales</taxon>
        <taxon>Fabaceae</taxon>
        <taxon>Papilionoideae</taxon>
        <taxon>50 kb inversion clade</taxon>
        <taxon>NPAAA clade</taxon>
        <taxon>indigoferoid/millettioid clade</taxon>
        <taxon>Phaseoleae</taxon>
        <taxon>Cajanus</taxon>
    </lineage>
</organism>
<evidence type="ECO:0000256" key="1">
    <source>
        <dbReference type="ARBA" id="ARBA00004229"/>
    </source>
</evidence>
<dbReference type="Gramene" id="C.cajan_11960.t">
    <property type="protein sequence ID" value="C.cajan_11960.t"/>
    <property type="gene ID" value="C.cajan_11960"/>
</dbReference>
<name>A0A151TGD5_CAJCA</name>
<protein>
    <recommendedName>
        <fullName evidence="6">NAD(P)-binding domain-containing protein</fullName>
    </recommendedName>
</protein>
<comment type="subcellular location">
    <subcellularLocation>
        <location evidence="1">Plastid</location>
        <location evidence="1">Chloroplast</location>
    </subcellularLocation>
</comment>
<dbReference type="FunFam" id="3.40.50.720:FF:000499">
    <property type="entry name" value="Protein TIC 62, chloroplastic"/>
    <property type="match status" value="1"/>
</dbReference>
<dbReference type="EMBL" id="CM003608">
    <property type="protein sequence ID" value="KYP66046.1"/>
    <property type="molecule type" value="Genomic_DNA"/>
</dbReference>
<dbReference type="InterPro" id="IPR044719">
    <property type="entry name" value="TIC62"/>
</dbReference>
<keyword evidence="2" id="KW-0150">Chloroplast</keyword>
<evidence type="ECO:0000256" key="2">
    <source>
        <dbReference type="ARBA" id="ARBA00022528"/>
    </source>
</evidence>
<sequence length="505" mass="53406">MEAFSVQSLTATTIPSSLSRRRVTDIPSAHVNLSHFTRYPSTSRSTKHKIRGTRAQASGSTKSSTGTAEGIPGKTDSKDDNLVFVAGATGRVGSRTVRELIKLGFKVRAGVRSAQRAGALVQSVEQLKLDGTSASGGGQAVEKLEIVECDLEKPDTIGLALGNASTVVCSIGASEKEVLDITGPFRIDYQATKNLIDAATVAKVNHFILVTSLGTNKIGFPAAILNLFWGVLVWKRKAEEALLASGVPYTIVRPGGMERPTDAFKETHNITLSTEDTLFGGLVSNLQIAELIAVMAKNRDLSYCKIVEAIAETTAPLTPMEELLAKIPSQRPYISSPKKPDIAAASVPDPSSNVVAAEPSVATHQETAQPKPVAKQPLSPYIVYDDLKPPTSPSPSQPAPGVDGISQTTSSSKVEKPLSPYVAYPDLKPPTSPSPNAPIISVPKSASDSVPEVATVSSNGPAQLSIADEPKEEHVPEPKSTPLSPYTMYEDLKPPASPSPSFRES</sequence>
<dbReference type="Proteomes" id="UP000075243">
    <property type="component" value="Chromosome 6"/>
</dbReference>
<dbReference type="Pfam" id="PF13460">
    <property type="entry name" value="NAD_binding_10"/>
    <property type="match status" value="1"/>
</dbReference>
<reference evidence="7 8" key="1">
    <citation type="journal article" date="2012" name="Nat. Biotechnol.">
        <title>Draft genome sequence of pigeonpea (Cajanus cajan), an orphan legume crop of resource-poor farmers.</title>
        <authorList>
            <person name="Varshney R.K."/>
            <person name="Chen W."/>
            <person name="Li Y."/>
            <person name="Bharti A.K."/>
            <person name="Saxena R.K."/>
            <person name="Schlueter J.A."/>
            <person name="Donoghue M.T."/>
            <person name="Azam S."/>
            <person name="Fan G."/>
            <person name="Whaley A.M."/>
            <person name="Farmer A.D."/>
            <person name="Sheridan J."/>
            <person name="Iwata A."/>
            <person name="Tuteja R."/>
            <person name="Penmetsa R.V."/>
            <person name="Wu W."/>
            <person name="Upadhyaya H.D."/>
            <person name="Yang S.P."/>
            <person name="Shah T."/>
            <person name="Saxena K.B."/>
            <person name="Michael T."/>
            <person name="McCombie W.R."/>
            <person name="Yang B."/>
            <person name="Zhang G."/>
            <person name="Yang H."/>
            <person name="Wang J."/>
            <person name="Spillane C."/>
            <person name="Cook D.R."/>
            <person name="May G.D."/>
            <person name="Xu X."/>
            <person name="Jackson S.A."/>
        </authorList>
    </citation>
    <scope>NUCLEOTIDE SEQUENCE [LARGE SCALE GENOMIC DNA]</scope>
    <source>
        <strain evidence="8">cv. Asha</strain>
    </source>
</reference>
<feature type="compositionally biased region" description="Basic and acidic residues" evidence="5">
    <location>
        <begin position="468"/>
        <end position="477"/>
    </location>
</feature>
<keyword evidence="4" id="KW-0809">Transit peptide</keyword>
<keyword evidence="8" id="KW-1185">Reference proteome</keyword>
<dbReference type="STRING" id="3821.A0A151TGD5"/>
<feature type="compositionally biased region" description="Low complexity" evidence="5">
    <location>
        <begin position="55"/>
        <end position="70"/>
    </location>
</feature>
<dbReference type="GO" id="GO:0098807">
    <property type="term" value="C:chloroplast thylakoid membrane protein complex"/>
    <property type="evidence" value="ECO:0007669"/>
    <property type="project" value="EnsemblPlants"/>
</dbReference>
<proteinExistence type="predicted"/>
<dbReference type="PANTHER" id="PTHR47285">
    <property type="entry name" value="PROTEIN TIC 62, CHLOROPLASTIC"/>
    <property type="match status" value="1"/>
</dbReference>
<evidence type="ECO:0000256" key="4">
    <source>
        <dbReference type="ARBA" id="ARBA00022946"/>
    </source>
</evidence>
<evidence type="ECO:0000313" key="8">
    <source>
        <dbReference type="Proteomes" id="UP000075243"/>
    </source>
</evidence>